<evidence type="ECO:0000313" key="2">
    <source>
        <dbReference type="EMBL" id="GAA2713475.1"/>
    </source>
</evidence>
<evidence type="ECO:0000313" key="3">
    <source>
        <dbReference type="Proteomes" id="UP001500886"/>
    </source>
</evidence>
<feature type="compositionally biased region" description="Basic and acidic residues" evidence="1">
    <location>
        <begin position="13"/>
        <end position="27"/>
    </location>
</feature>
<gene>
    <name evidence="2" type="ORF">GCM10010315_19090</name>
</gene>
<accession>A0ABP6G719</accession>
<dbReference type="Proteomes" id="UP001500886">
    <property type="component" value="Unassembled WGS sequence"/>
</dbReference>
<feature type="compositionally biased region" description="Basic and acidic residues" evidence="1">
    <location>
        <begin position="76"/>
        <end position="92"/>
    </location>
</feature>
<feature type="compositionally biased region" description="Basic and acidic residues" evidence="1">
    <location>
        <begin position="219"/>
        <end position="235"/>
    </location>
</feature>
<feature type="region of interest" description="Disordered" evidence="1">
    <location>
        <begin position="1"/>
        <end position="254"/>
    </location>
</feature>
<comment type="caution">
    <text evidence="2">The sequence shown here is derived from an EMBL/GenBank/DDBJ whole genome shotgun (WGS) entry which is preliminary data.</text>
</comment>
<name>A0ABP6G719_9ACTN</name>
<feature type="compositionally biased region" description="Basic and acidic residues" evidence="1">
    <location>
        <begin position="99"/>
        <end position="110"/>
    </location>
</feature>
<organism evidence="2 3">
    <name type="scientific">Streptomyces luteosporeus</name>
    <dbReference type="NCBI Taxonomy" id="173856"/>
    <lineage>
        <taxon>Bacteria</taxon>
        <taxon>Bacillati</taxon>
        <taxon>Actinomycetota</taxon>
        <taxon>Actinomycetes</taxon>
        <taxon>Kitasatosporales</taxon>
        <taxon>Streptomycetaceae</taxon>
        <taxon>Streptomyces</taxon>
    </lineage>
</organism>
<protein>
    <submittedName>
        <fullName evidence="2">Uncharacterized protein</fullName>
    </submittedName>
</protein>
<feature type="compositionally biased region" description="Polar residues" evidence="1">
    <location>
        <begin position="236"/>
        <end position="254"/>
    </location>
</feature>
<dbReference type="EMBL" id="BAAASL010000006">
    <property type="protein sequence ID" value="GAA2713475.1"/>
    <property type="molecule type" value="Genomic_DNA"/>
</dbReference>
<feature type="compositionally biased region" description="Basic and acidic residues" evidence="1">
    <location>
        <begin position="162"/>
        <end position="177"/>
    </location>
</feature>
<keyword evidence="3" id="KW-1185">Reference proteome</keyword>
<evidence type="ECO:0000256" key="1">
    <source>
        <dbReference type="SAM" id="MobiDB-lite"/>
    </source>
</evidence>
<sequence>MPPGAEAQQGGDPCHEQDRADAGEVRRAQGVQVGPRSFEDQGEQQQRQDGHGAQPDGEAQRVRWCGLAGQDVGDAPEGRGGHDAEEAGERPRGALVHGGRRDAGHGDGHARQAPRAGAFAEGGHGEQGGEDGLSLQHKRGQPGGHAHVHADEQQAELAHTQDQSHGDDPPPGHRRPADEEDGGHGGGQEAQGAEQQGREAVETGVYDDEVDAPQGGNAHGKEGVERAHTSHHQETRPCSTSTRSYMMDFSNAQQ</sequence>
<proteinExistence type="predicted"/>
<reference evidence="3" key="1">
    <citation type="journal article" date="2019" name="Int. J. Syst. Evol. Microbiol.">
        <title>The Global Catalogue of Microorganisms (GCM) 10K type strain sequencing project: providing services to taxonomists for standard genome sequencing and annotation.</title>
        <authorList>
            <consortium name="The Broad Institute Genomics Platform"/>
            <consortium name="The Broad Institute Genome Sequencing Center for Infectious Disease"/>
            <person name="Wu L."/>
            <person name="Ma J."/>
        </authorList>
    </citation>
    <scope>NUCLEOTIDE SEQUENCE [LARGE SCALE GENOMIC DNA]</scope>
    <source>
        <strain evidence="3">JCM 4542</strain>
    </source>
</reference>